<dbReference type="EMBL" id="JYDV01000081">
    <property type="protein sequence ID" value="KRZ35971.1"/>
    <property type="molecule type" value="Genomic_DNA"/>
</dbReference>
<gene>
    <name evidence="1" type="ORF">T4C_83</name>
</gene>
<protein>
    <submittedName>
        <fullName evidence="1">Uncharacterized protein</fullName>
    </submittedName>
</protein>
<proteinExistence type="predicted"/>
<dbReference type="AlphaFoldDB" id="A0A0V1JLV2"/>
<evidence type="ECO:0000313" key="2">
    <source>
        <dbReference type="Proteomes" id="UP000054826"/>
    </source>
</evidence>
<comment type="caution">
    <text evidence="1">The sequence shown here is derived from an EMBL/GenBank/DDBJ whole genome shotgun (WGS) entry which is preliminary data.</text>
</comment>
<name>A0A0V1JLV2_TRIPS</name>
<evidence type="ECO:0000313" key="1">
    <source>
        <dbReference type="EMBL" id="KRZ35971.1"/>
    </source>
</evidence>
<accession>A0A0V1JLV2</accession>
<sequence length="417" mass="46510">MTNYKNHLCGDTVLHWQIVICSNKKVNFFFLYFCSTNVNQRQSFHTFGFGGSATSFGSGSLATVRGRFAGTATVGCGFCPNALAWGAGQRRRVQRPHAESRRHVDDTVEHGQFGCHAFRLTTVHLLPEWFQGAHQQRTVLEQLGLGHRVHGQQFRLGSGQPAGNLVQRFRVQDRVPVGQVLSFGHFAEQLVQRLQATLADVRVLEAVLLHRHHALGDRGQKFLLLLLLTTATDRRLQIDVHFLVAGHESVGHRTQLQIADHVLAGCRAELLDKHALADQVVQHPQRPFRTQAGAPSVDRQARVAGRVHALGLRATVHVGQLLQRDSPARIPPHRAVRLHQQPAVVGQIEQRRRVASFANVAGGGQVGLAHCRVVNLAEVFDQQFPATHAHIFTIGDHFEQIPTVHFQHGRSFRCRHF</sequence>
<reference evidence="1 2" key="1">
    <citation type="submission" date="2015-01" db="EMBL/GenBank/DDBJ databases">
        <title>Evolution of Trichinella species and genotypes.</title>
        <authorList>
            <person name="Korhonen P.K."/>
            <person name="Edoardo P."/>
            <person name="Giuseppe L.R."/>
            <person name="Gasser R.B."/>
        </authorList>
    </citation>
    <scope>NUCLEOTIDE SEQUENCE [LARGE SCALE GENOMIC DNA]</scope>
    <source>
        <strain evidence="1">ISS176</strain>
    </source>
</reference>
<dbReference type="Proteomes" id="UP000054826">
    <property type="component" value="Unassembled WGS sequence"/>
</dbReference>
<organism evidence="1 2">
    <name type="scientific">Trichinella pseudospiralis</name>
    <name type="common">Parasitic roundworm</name>
    <dbReference type="NCBI Taxonomy" id="6337"/>
    <lineage>
        <taxon>Eukaryota</taxon>
        <taxon>Metazoa</taxon>
        <taxon>Ecdysozoa</taxon>
        <taxon>Nematoda</taxon>
        <taxon>Enoplea</taxon>
        <taxon>Dorylaimia</taxon>
        <taxon>Trichinellida</taxon>
        <taxon>Trichinellidae</taxon>
        <taxon>Trichinella</taxon>
    </lineage>
</organism>